<evidence type="ECO:0000259" key="1">
    <source>
        <dbReference type="Pfam" id="PF01408"/>
    </source>
</evidence>
<proteinExistence type="predicted"/>
<dbReference type="InterPro" id="IPR036291">
    <property type="entry name" value="NAD(P)-bd_dom_sf"/>
</dbReference>
<accession>A0A840CHA8</accession>
<dbReference type="Gene3D" id="3.40.50.720">
    <property type="entry name" value="NAD(P)-binding Rossmann-like Domain"/>
    <property type="match status" value="1"/>
</dbReference>
<feature type="domain" description="Gfo/Idh/MocA-like oxidoreductase N-terminal" evidence="1">
    <location>
        <begin position="4"/>
        <end position="124"/>
    </location>
</feature>
<evidence type="ECO:0000259" key="2">
    <source>
        <dbReference type="Pfam" id="PF22725"/>
    </source>
</evidence>
<dbReference type="RefSeq" id="WP_183305618.1">
    <property type="nucleotide sequence ID" value="NZ_JACIEP010000002.1"/>
</dbReference>
<evidence type="ECO:0000313" key="4">
    <source>
        <dbReference type="Proteomes" id="UP000555103"/>
    </source>
</evidence>
<gene>
    <name evidence="3" type="ORF">GGR21_000543</name>
</gene>
<protein>
    <submittedName>
        <fullName evidence="3">Putative dehydrogenase</fullName>
    </submittedName>
</protein>
<organism evidence="3 4">
    <name type="scientific">Dysgonomonas hofstadii</name>
    <dbReference type="NCBI Taxonomy" id="637886"/>
    <lineage>
        <taxon>Bacteria</taxon>
        <taxon>Pseudomonadati</taxon>
        <taxon>Bacteroidota</taxon>
        <taxon>Bacteroidia</taxon>
        <taxon>Bacteroidales</taxon>
        <taxon>Dysgonomonadaceae</taxon>
        <taxon>Dysgonomonas</taxon>
    </lineage>
</organism>
<dbReference type="Pfam" id="PF22725">
    <property type="entry name" value="GFO_IDH_MocA_C3"/>
    <property type="match status" value="1"/>
</dbReference>
<dbReference type="SUPFAM" id="SSF55347">
    <property type="entry name" value="Glyceraldehyde-3-phosphate dehydrogenase-like, C-terminal domain"/>
    <property type="match status" value="1"/>
</dbReference>
<comment type="caution">
    <text evidence="3">The sequence shown here is derived from an EMBL/GenBank/DDBJ whole genome shotgun (WGS) entry which is preliminary data.</text>
</comment>
<name>A0A840CHA8_9BACT</name>
<evidence type="ECO:0000313" key="3">
    <source>
        <dbReference type="EMBL" id="MBB4034656.1"/>
    </source>
</evidence>
<dbReference type="InterPro" id="IPR000683">
    <property type="entry name" value="Gfo/Idh/MocA-like_OxRdtase_N"/>
</dbReference>
<dbReference type="InterPro" id="IPR055170">
    <property type="entry name" value="GFO_IDH_MocA-like_dom"/>
</dbReference>
<dbReference type="PANTHER" id="PTHR43249">
    <property type="entry name" value="UDP-N-ACETYL-2-AMINO-2-DEOXY-D-GLUCURONATE OXIDASE"/>
    <property type="match status" value="1"/>
</dbReference>
<dbReference type="SUPFAM" id="SSF51735">
    <property type="entry name" value="NAD(P)-binding Rossmann-fold domains"/>
    <property type="match status" value="1"/>
</dbReference>
<feature type="domain" description="GFO/IDH/MocA-like oxidoreductase" evidence="2">
    <location>
        <begin position="132"/>
        <end position="258"/>
    </location>
</feature>
<dbReference type="Gene3D" id="3.30.360.10">
    <property type="entry name" value="Dihydrodipicolinate Reductase, domain 2"/>
    <property type="match status" value="1"/>
</dbReference>
<dbReference type="GO" id="GO:0000166">
    <property type="term" value="F:nucleotide binding"/>
    <property type="evidence" value="ECO:0007669"/>
    <property type="project" value="InterPro"/>
</dbReference>
<dbReference type="Pfam" id="PF01408">
    <property type="entry name" value="GFO_IDH_MocA"/>
    <property type="match status" value="1"/>
</dbReference>
<dbReference type="EMBL" id="JACIEP010000002">
    <property type="protein sequence ID" value="MBB4034656.1"/>
    <property type="molecule type" value="Genomic_DNA"/>
</dbReference>
<sequence length="326" mass="36377">MDTIKWGIIGAGDVTEKKSGPALYKIEHSELMAIMRRDEAKAKDYAQRHNVPKYYTDADDLINDPEINMIYVATPPSSHKEYTIKALLAGKPVYVEKPMAMDYAECLEMVSAADNAKQKLFVAYYRRGLPYFRKVKELLDSNIIGKVLSVDVKYIRPASEADKDVNIQPWRVKKDIAGDGYFFDMAPHTLDILDFLLGEIEDAKGYACNLAGYYQVSDTVSAIMKFKSGATGTGLWCFVSPEEARQDTVTIMGMNGSIKFNTFSFQPIAVVSGHQVSYYETDQPEHIQQPLIQTIVDELRGIDTCPSTGVSGARTSRIMDMITGSL</sequence>
<dbReference type="Proteomes" id="UP000555103">
    <property type="component" value="Unassembled WGS sequence"/>
</dbReference>
<dbReference type="PANTHER" id="PTHR43249:SF1">
    <property type="entry name" value="D-GLUCOSIDE 3-DEHYDROGENASE"/>
    <property type="match status" value="1"/>
</dbReference>
<reference evidence="3 4" key="1">
    <citation type="submission" date="2020-08" db="EMBL/GenBank/DDBJ databases">
        <title>Genomic Encyclopedia of Type Strains, Phase IV (KMG-IV): sequencing the most valuable type-strain genomes for metagenomic binning, comparative biology and taxonomic classification.</title>
        <authorList>
            <person name="Goeker M."/>
        </authorList>
    </citation>
    <scope>NUCLEOTIDE SEQUENCE [LARGE SCALE GENOMIC DNA]</scope>
    <source>
        <strain evidence="3 4">DSM 104969</strain>
    </source>
</reference>
<dbReference type="AlphaFoldDB" id="A0A840CHA8"/>
<keyword evidence="4" id="KW-1185">Reference proteome</keyword>
<dbReference type="InterPro" id="IPR052515">
    <property type="entry name" value="Gfo/Idh/MocA_Oxidoreductase"/>
</dbReference>